<reference evidence="1 2" key="1">
    <citation type="journal article" date="2018" name="Front. Plant Sci.">
        <title>Red Clover (Trifolium pratense) and Zigzag Clover (T. medium) - A Picture of Genomic Similarities and Differences.</title>
        <authorList>
            <person name="Dluhosova J."/>
            <person name="Istvanek J."/>
            <person name="Nedelnik J."/>
            <person name="Repkova J."/>
        </authorList>
    </citation>
    <scope>NUCLEOTIDE SEQUENCE [LARGE SCALE GENOMIC DNA]</scope>
    <source>
        <strain evidence="2">cv. 10/8</strain>
        <tissue evidence="1">Leaf</tissue>
    </source>
</reference>
<dbReference type="AlphaFoldDB" id="A0A392THE6"/>
<evidence type="ECO:0000313" key="2">
    <source>
        <dbReference type="Proteomes" id="UP000265520"/>
    </source>
</evidence>
<dbReference type="EMBL" id="LXQA010565028">
    <property type="protein sequence ID" value="MCI59516.1"/>
    <property type="molecule type" value="Genomic_DNA"/>
</dbReference>
<evidence type="ECO:0000313" key="1">
    <source>
        <dbReference type="EMBL" id="MCI59516.1"/>
    </source>
</evidence>
<proteinExistence type="predicted"/>
<dbReference type="Proteomes" id="UP000265520">
    <property type="component" value="Unassembled WGS sequence"/>
</dbReference>
<feature type="non-terminal residue" evidence="1">
    <location>
        <position position="1"/>
    </location>
</feature>
<name>A0A392THE6_9FABA</name>
<accession>A0A392THE6</accession>
<sequence>WERLWRGNSPRKYREFEPKLCDGGILPVSNFAGFTRAYERLCIEEINSAESMNLSGRMLLLLPILLSLCRGPSPRIKLCDGDILPVF</sequence>
<keyword evidence="2" id="KW-1185">Reference proteome</keyword>
<organism evidence="1 2">
    <name type="scientific">Trifolium medium</name>
    <dbReference type="NCBI Taxonomy" id="97028"/>
    <lineage>
        <taxon>Eukaryota</taxon>
        <taxon>Viridiplantae</taxon>
        <taxon>Streptophyta</taxon>
        <taxon>Embryophyta</taxon>
        <taxon>Tracheophyta</taxon>
        <taxon>Spermatophyta</taxon>
        <taxon>Magnoliopsida</taxon>
        <taxon>eudicotyledons</taxon>
        <taxon>Gunneridae</taxon>
        <taxon>Pentapetalae</taxon>
        <taxon>rosids</taxon>
        <taxon>fabids</taxon>
        <taxon>Fabales</taxon>
        <taxon>Fabaceae</taxon>
        <taxon>Papilionoideae</taxon>
        <taxon>50 kb inversion clade</taxon>
        <taxon>NPAAA clade</taxon>
        <taxon>Hologalegina</taxon>
        <taxon>IRL clade</taxon>
        <taxon>Trifolieae</taxon>
        <taxon>Trifolium</taxon>
    </lineage>
</organism>
<comment type="caution">
    <text evidence="1">The sequence shown here is derived from an EMBL/GenBank/DDBJ whole genome shotgun (WGS) entry which is preliminary data.</text>
</comment>
<protein>
    <submittedName>
        <fullName evidence="1">Uncharacterized protein</fullName>
    </submittedName>
</protein>